<dbReference type="GO" id="GO:0047837">
    <property type="term" value="F:D-xylose 1-dehydrogenase (NADP+) activity"/>
    <property type="evidence" value="ECO:0007669"/>
    <property type="project" value="UniProtKB-EC"/>
</dbReference>
<dbReference type="Pfam" id="PF22725">
    <property type="entry name" value="GFO_IDH_MocA_C3"/>
    <property type="match status" value="1"/>
</dbReference>
<evidence type="ECO:0000256" key="3">
    <source>
        <dbReference type="ARBA" id="ARBA00038984"/>
    </source>
</evidence>
<dbReference type="InterPro" id="IPR036291">
    <property type="entry name" value="NAD(P)-bd_dom_sf"/>
</dbReference>
<dbReference type="InterPro" id="IPR055170">
    <property type="entry name" value="GFO_IDH_MocA-like_dom"/>
</dbReference>
<organism evidence="8 9">
    <name type="scientific">Cylindrotheca closterium</name>
    <dbReference type="NCBI Taxonomy" id="2856"/>
    <lineage>
        <taxon>Eukaryota</taxon>
        <taxon>Sar</taxon>
        <taxon>Stramenopiles</taxon>
        <taxon>Ochrophyta</taxon>
        <taxon>Bacillariophyta</taxon>
        <taxon>Bacillariophyceae</taxon>
        <taxon>Bacillariophycidae</taxon>
        <taxon>Bacillariales</taxon>
        <taxon>Bacillariaceae</taxon>
        <taxon>Cylindrotheca</taxon>
    </lineage>
</organism>
<proteinExistence type="inferred from homology"/>
<dbReference type="EC" id="1.1.1.179" evidence="3"/>
<reference evidence="8" key="1">
    <citation type="submission" date="2023-08" db="EMBL/GenBank/DDBJ databases">
        <authorList>
            <person name="Audoor S."/>
            <person name="Bilcke G."/>
        </authorList>
    </citation>
    <scope>NUCLEOTIDE SEQUENCE</scope>
</reference>
<dbReference type="InterPro" id="IPR050984">
    <property type="entry name" value="Gfo/Idh/MocA_domain"/>
</dbReference>
<evidence type="ECO:0000256" key="2">
    <source>
        <dbReference type="ARBA" id="ARBA00023002"/>
    </source>
</evidence>
<dbReference type="EMBL" id="CAKOGP040001869">
    <property type="protein sequence ID" value="CAJ1954593.1"/>
    <property type="molecule type" value="Genomic_DNA"/>
</dbReference>
<sequence length="393" mass="41996">MATSVPPNPLDDLSIKDPLECPPLKWGLIGCGRVSHDFTQALKHLPSQSVVACSARSEGGAKAFAEKHSIPSFYGGYDGMVKDANVEIVYIGNVHAFRRSTVEMCLLADKHVLVEKPFACSVADGEYLIGLAKERNLFIMEGMWTRFFPAVQKARNIALGAEGEDASLGDIAKVFSDFNFYAPDHEEYPTSFVYNRKLGGGAGLLVAPYPLAAATMFFKSEPDSAKVVGQVDEDTGVDLQGAMVLNFPPTGGEKPANAPKLPGAGVAVLSWGMACESAESTTIVGAKGRMTIESPGHCPTKLTVNLKAHGRGEVGKTLEYEYPMPVDTEAITKAGGFNYPNSEGFCYEAAAVARCIGAGKKEAPQYTHAETLVNLKLIEEIQQQLGVKPVGTD</sequence>
<feature type="domain" description="GFO/IDH/MocA-like oxidoreductase" evidence="7">
    <location>
        <begin position="166"/>
        <end position="289"/>
    </location>
</feature>
<gene>
    <name evidence="8" type="ORF">CYCCA115_LOCUS15187</name>
</gene>
<evidence type="ECO:0000313" key="8">
    <source>
        <dbReference type="EMBL" id="CAJ1954593.1"/>
    </source>
</evidence>
<keyword evidence="9" id="KW-1185">Reference proteome</keyword>
<dbReference type="AlphaFoldDB" id="A0AAD2JIW2"/>
<dbReference type="Gene3D" id="3.40.50.720">
    <property type="entry name" value="NAD(P)-binding Rossmann-like Domain"/>
    <property type="match status" value="1"/>
</dbReference>
<keyword evidence="2" id="KW-0560">Oxidoreductase</keyword>
<evidence type="ECO:0000259" key="7">
    <source>
        <dbReference type="Pfam" id="PF22725"/>
    </source>
</evidence>
<dbReference type="GO" id="GO:0000166">
    <property type="term" value="F:nucleotide binding"/>
    <property type="evidence" value="ECO:0007669"/>
    <property type="project" value="InterPro"/>
</dbReference>
<dbReference type="PANTHER" id="PTHR22604">
    <property type="entry name" value="OXIDOREDUCTASES"/>
    <property type="match status" value="1"/>
</dbReference>
<dbReference type="InterPro" id="IPR000683">
    <property type="entry name" value="Gfo/Idh/MocA-like_OxRdtase_N"/>
</dbReference>
<dbReference type="PANTHER" id="PTHR22604:SF105">
    <property type="entry name" value="TRANS-1,2-DIHYDROBENZENE-1,2-DIOL DEHYDROGENASE"/>
    <property type="match status" value="1"/>
</dbReference>
<dbReference type="SUPFAM" id="SSF55347">
    <property type="entry name" value="Glyceraldehyde-3-phosphate dehydrogenase-like, C-terminal domain"/>
    <property type="match status" value="1"/>
</dbReference>
<evidence type="ECO:0000256" key="4">
    <source>
        <dbReference type="ARBA" id="ARBA00042988"/>
    </source>
</evidence>
<comment type="catalytic activity">
    <reaction evidence="5">
        <text>D-xylose + NADP(+) = D-xylono-1,5-lactone + NADPH + H(+)</text>
        <dbReference type="Rhea" id="RHEA:22000"/>
        <dbReference type="ChEBI" id="CHEBI:15378"/>
        <dbReference type="ChEBI" id="CHEBI:15867"/>
        <dbReference type="ChEBI" id="CHEBI:53455"/>
        <dbReference type="ChEBI" id="CHEBI:57783"/>
        <dbReference type="ChEBI" id="CHEBI:58349"/>
        <dbReference type="EC" id="1.1.1.179"/>
    </reaction>
</comment>
<protein>
    <recommendedName>
        <fullName evidence="3">D-xylose 1-dehydrogenase (NADP(+), D-xylono-1,5-lactone-forming)</fullName>
        <ecNumber evidence="3">1.1.1.179</ecNumber>
    </recommendedName>
    <alternativeName>
        <fullName evidence="4">D-xylose-NADP dehydrogenase</fullName>
    </alternativeName>
</protein>
<comment type="caution">
    <text evidence="8">The sequence shown here is derived from an EMBL/GenBank/DDBJ whole genome shotgun (WGS) entry which is preliminary data.</text>
</comment>
<evidence type="ECO:0000256" key="1">
    <source>
        <dbReference type="ARBA" id="ARBA00010928"/>
    </source>
</evidence>
<evidence type="ECO:0000259" key="6">
    <source>
        <dbReference type="Pfam" id="PF01408"/>
    </source>
</evidence>
<feature type="domain" description="Gfo/Idh/MocA-like oxidoreductase N-terminal" evidence="6">
    <location>
        <begin position="25"/>
        <end position="141"/>
    </location>
</feature>
<dbReference type="Proteomes" id="UP001295423">
    <property type="component" value="Unassembled WGS sequence"/>
</dbReference>
<name>A0AAD2JIW2_9STRA</name>
<dbReference type="Pfam" id="PF01408">
    <property type="entry name" value="GFO_IDH_MocA"/>
    <property type="match status" value="1"/>
</dbReference>
<evidence type="ECO:0000256" key="5">
    <source>
        <dbReference type="ARBA" id="ARBA00049233"/>
    </source>
</evidence>
<accession>A0AAD2JIW2</accession>
<comment type="similarity">
    <text evidence="1">Belongs to the Gfo/Idh/MocA family.</text>
</comment>
<dbReference type="SUPFAM" id="SSF51735">
    <property type="entry name" value="NAD(P)-binding Rossmann-fold domains"/>
    <property type="match status" value="1"/>
</dbReference>
<evidence type="ECO:0000313" key="9">
    <source>
        <dbReference type="Proteomes" id="UP001295423"/>
    </source>
</evidence>
<dbReference type="Gene3D" id="3.30.360.10">
    <property type="entry name" value="Dihydrodipicolinate Reductase, domain 2"/>
    <property type="match status" value="1"/>
</dbReference>